<sequence length="252" mass="27181">MLSFLFKKYKYSIILVLILVAVTATNAQEVRVIDNKGTLETIRNNQVTTASVAPTDPVEGDIWYDTSGTTRVTKTYDGTNWIANDSNVYNGVFIVSAAGITTVSAVPFQPTQVTFQAHANVENLDINADNAVGNNARGISNSYGTMNGFARLNTDNSITQQVIYVGGHGNSINDISRFASSSNCLGLRYGDQNGNNLGVISGALTSFTLDGFTINVTYTNGVITNNSTNPVLRVQPNDVQNEDLVVLFTAYR</sequence>
<keyword evidence="3" id="KW-1185">Reference proteome</keyword>
<evidence type="ECO:0000313" key="3">
    <source>
        <dbReference type="Proteomes" id="UP000292372"/>
    </source>
</evidence>
<protein>
    <submittedName>
        <fullName evidence="2">Uncharacterized protein</fullName>
    </submittedName>
</protein>
<dbReference type="RefSeq" id="WP_130935880.1">
    <property type="nucleotide sequence ID" value="NZ_BMEE01000001.1"/>
</dbReference>
<reference evidence="2 3" key="1">
    <citation type="journal article" date="2015" name="Int. J. Syst. Evol. Microbiol.">
        <title>Hyunsoonleella pacifica sp. nov., isolated from seawater of South Pacific Gyre.</title>
        <authorList>
            <person name="Gao X."/>
            <person name="Zhang Z."/>
            <person name="Dai X."/>
            <person name="Zhang X.H."/>
        </authorList>
    </citation>
    <scope>NUCLEOTIDE SEQUENCE [LARGE SCALE GENOMIC DNA]</scope>
    <source>
        <strain evidence="2 3">SW033</strain>
    </source>
</reference>
<evidence type="ECO:0000313" key="2">
    <source>
        <dbReference type="EMBL" id="TBN17589.1"/>
    </source>
</evidence>
<dbReference type="AlphaFoldDB" id="A0A4Q9FTW7"/>
<feature type="chain" id="PRO_5020545002" evidence="1">
    <location>
        <begin position="28"/>
        <end position="252"/>
    </location>
</feature>
<organism evidence="2 3">
    <name type="scientific">Hyunsoonleella pacifica</name>
    <dbReference type="NCBI Taxonomy" id="1080224"/>
    <lineage>
        <taxon>Bacteria</taxon>
        <taxon>Pseudomonadati</taxon>
        <taxon>Bacteroidota</taxon>
        <taxon>Flavobacteriia</taxon>
        <taxon>Flavobacteriales</taxon>
        <taxon>Flavobacteriaceae</taxon>
    </lineage>
</organism>
<name>A0A4Q9FTW7_9FLAO</name>
<accession>A0A4Q9FTW7</accession>
<proteinExistence type="predicted"/>
<gene>
    <name evidence="2" type="ORF">EYD46_04550</name>
</gene>
<keyword evidence="1" id="KW-0732">Signal</keyword>
<dbReference type="Proteomes" id="UP000292372">
    <property type="component" value="Unassembled WGS sequence"/>
</dbReference>
<comment type="caution">
    <text evidence="2">The sequence shown here is derived from an EMBL/GenBank/DDBJ whole genome shotgun (WGS) entry which is preliminary data.</text>
</comment>
<evidence type="ECO:0000256" key="1">
    <source>
        <dbReference type="SAM" id="SignalP"/>
    </source>
</evidence>
<dbReference type="OrthoDB" id="1396884at2"/>
<dbReference type="EMBL" id="SIRS01000002">
    <property type="protein sequence ID" value="TBN17589.1"/>
    <property type="molecule type" value="Genomic_DNA"/>
</dbReference>
<feature type="signal peptide" evidence="1">
    <location>
        <begin position="1"/>
        <end position="27"/>
    </location>
</feature>